<keyword evidence="3" id="KW-1185">Reference proteome</keyword>
<name>A0ABP9IEQ2_9ACTN</name>
<protein>
    <submittedName>
        <fullName evidence="2">Uncharacterized protein</fullName>
    </submittedName>
</protein>
<accession>A0ABP9IEQ2</accession>
<feature type="region of interest" description="Disordered" evidence="1">
    <location>
        <begin position="1"/>
        <end position="24"/>
    </location>
</feature>
<reference evidence="3" key="1">
    <citation type="journal article" date="2019" name="Int. J. Syst. Evol. Microbiol.">
        <title>The Global Catalogue of Microorganisms (GCM) 10K type strain sequencing project: providing services to taxonomists for standard genome sequencing and annotation.</title>
        <authorList>
            <consortium name="The Broad Institute Genomics Platform"/>
            <consortium name="The Broad Institute Genome Sequencing Center for Infectious Disease"/>
            <person name="Wu L."/>
            <person name="Ma J."/>
        </authorList>
    </citation>
    <scope>NUCLEOTIDE SEQUENCE [LARGE SCALE GENOMIC DNA]</scope>
    <source>
        <strain evidence="3">JCM 17986</strain>
    </source>
</reference>
<sequence length="45" mass="5044">MNQKGEQECNPRSARDSHGPPPRFERLVSVRAVQEAFTPTCDETA</sequence>
<comment type="caution">
    <text evidence="2">The sequence shown here is derived from an EMBL/GenBank/DDBJ whole genome shotgun (WGS) entry which is preliminary data.</text>
</comment>
<evidence type="ECO:0000256" key="1">
    <source>
        <dbReference type="SAM" id="MobiDB-lite"/>
    </source>
</evidence>
<organism evidence="2 3">
    <name type="scientific">Yinghuangia aomiensis</name>
    <dbReference type="NCBI Taxonomy" id="676205"/>
    <lineage>
        <taxon>Bacteria</taxon>
        <taxon>Bacillati</taxon>
        <taxon>Actinomycetota</taxon>
        <taxon>Actinomycetes</taxon>
        <taxon>Kitasatosporales</taxon>
        <taxon>Streptomycetaceae</taxon>
        <taxon>Yinghuangia</taxon>
    </lineage>
</organism>
<dbReference type="EMBL" id="BAABHS010000060">
    <property type="protein sequence ID" value="GAA4996258.1"/>
    <property type="molecule type" value="Genomic_DNA"/>
</dbReference>
<gene>
    <name evidence="2" type="ORF">GCM10023205_81810</name>
</gene>
<evidence type="ECO:0000313" key="2">
    <source>
        <dbReference type="EMBL" id="GAA4996258.1"/>
    </source>
</evidence>
<evidence type="ECO:0000313" key="3">
    <source>
        <dbReference type="Proteomes" id="UP001500466"/>
    </source>
</evidence>
<proteinExistence type="predicted"/>
<dbReference type="Proteomes" id="UP001500466">
    <property type="component" value="Unassembled WGS sequence"/>
</dbReference>